<dbReference type="EMBL" id="MSCW01000007">
    <property type="protein sequence ID" value="ONF43004.1"/>
    <property type="molecule type" value="Genomic_DNA"/>
</dbReference>
<dbReference type="STRING" id="135739.BTO32_09900"/>
<sequence length="315" mass="35391">MKPVTSAVAPSARLLRLADGRRLAYSDRGDPNGYPLVLGHGMPGCHREGTFFHERARHHGFRILTPDRPGIGASDARPGQTLRDYPDDLRQLLDHLGIDRFSHIGWSSGGSRTLACALVLADRLDLGVCLSGYTHFAEYPGGLRLIEGTRWPGPRLARLSPTLVRLAVTLVAALSRRHPGLYLRQARHLVSEQDRQLLRQALTGETFRQDQLICLNSGGRAIANDLLAELNDWGFRLAWVKRPIWLYQGEQDPFVAMDYARHLADNLAHADLTRLPEAGHLYPLSDTFQDHLFQRLRRALAPHTEERTHIPCPTR</sequence>
<organism evidence="2 3">
    <name type="scientific">Marinobacter lutaoensis</name>
    <dbReference type="NCBI Taxonomy" id="135739"/>
    <lineage>
        <taxon>Bacteria</taxon>
        <taxon>Pseudomonadati</taxon>
        <taxon>Pseudomonadota</taxon>
        <taxon>Gammaproteobacteria</taxon>
        <taxon>Pseudomonadales</taxon>
        <taxon>Marinobacteraceae</taxon>
        <taxon>Marinobacter</taxon>
    </lineage>
</organism>
<dbReference type="PANTHER" id="PTHR45763:SF46">
    <property type="entry name" value="AB HYDROLASE-1 DOMAIN-CONTAINING PROTEIN"/>
    <property type="match status" value="1"/>
</dbReference>
<dbReference type="Gene3D" id="3.40.50.1820">
    <property type="entry name" value="alpha/beta hydrolase"/>
    <property type="match status" value="1"/>
</dbReference>
<dbReference type="PANTHER" id="PTHR45763">
    <property type="entry name" value="HYDROLASE, ALPHA/BETA FOLD FAMILY PROTEIN, EXPRESSED-RELATED"/>
    <property type="match status" value="1"/>
</dbReference>
<dbReference type="InterPro" id="IPR000073">
    <property type="entry name" value="AB_hydrolase_1"/>
</dbReference>
<dbReference type="RefSeq" id="WP_076724482.1">
    <property type="nucleotide sequence ID" value="NZ_MSCW01000007.1"/>
</dbReference>
<evidence type="ECO:0000313" key="3">
    <source>
        <dbReference type="Proteomes" id="UP000189339"/>
    </source>
</evidence>
<dbReference type="SUPFAM" id="SSF53474">
    <property type="entry name" value="alpha/beta-Hydrolases"/>
    <property type="match status" value="1"/>
</dbReference>
<dbReference type="InterPro" id="IPR029058">
    <property type="entry name" value="AB_hydrolase_fold"/>
</dbReference>
<protein>
    <submittedName>
        <fullName evidence="2">Alpha/beta hydrolase</fullName>
    </submittedName>
</protein>
<dbReference type="Pfam" id="PF00561">
    <property type="entry name" value="Abhydrolase_1"/>
    <property type="match status" value="1"/>
</dbReference>
<comment type="caution">
    <text evidence="2">The sequence shown here is derived from an EMBL/GenBank/DDBJ whole genome shotgun (WGS) entry which is preliminary data.</text>
</comment>
<dbReference type="GO" id="GO:0016787">
    <property type="term" value="F:hydrolase activity"/>
    <property type="evidence" value="ECO:0007669"/>
    <property type="project" value="UniProtKB-KW"/>
</dbReference>
<dbReference type="AlphaFoldDB" id="A0A1V2DQR8"/>
<dbReference type="Proteomes" id="UP000189339">
    <property type="component" value="Unassembled WGS sequence"/>
</dbReference>
<accession>A0A1V2DQR8</accession>
<evidence type="ECO:0000259" key="1">
    <source>
        <dbReference type="Pfam" id="PF00561"/>
    </source>
</evidence>
<proteinExistence type="predicted"/>
<name>A0A1V2DQR8_9GAMM</name>
<reference evidence="2 3" key="1">
    <citation type="submission" date="2016-12" db="EMBL/GenBank/DDBJ databases">
        <title>Marinobacter lutaoensis whole genome sequencing.</title>
        <authorList>
            <person name="Verma A."/>
            <person name="Krishnamurthi S."/>
        </authorList>
    </citation>
    <scope>NUCLEOTIDE SEQUENCE [LARGE SCALE GENOMIC DNA]</scope>
    <source>
        <strain evidence="2 3">T5054</strain>
    </source>
</reference>
<gene>
    <name evidence="2" type="ORF">BTO32_09900</name>
</gene>
<keyword evidence="3" id="KW-1185">Reference proteome</keyword>
<evidence type="ECO:0000313" key="2">
    <source>
        <dbReference type="EMBL" id="ONF43004.1"/>
    </source>
</evidence>
<feature type="domain" description="AB hydrolase-1" evidence="1">
    <location>
        <begin position="34"/>
        <end position="281"/>
    </location>
</feature>
<keyword evidence="2" id="KW-0378">Hydrolase</keyword>